<dbReference type="OrthoDB" id="5904741at2"/>
<accession>A0A1I5VZ30</accession>
<feature type="chain" id="PRO_5010198689" evidence="1">
    <location>
        <begin position="20"/>
        <end position="177"/>
    </location>
</feature>
<name>A0A1I5VZ30_9GAMM</name>
<evidence type="ECO:0000313" key="3">
    <source>
        <dbReference type="Proteomes" id="UP000182692"/>
    </source>
</evidence>
<sequence>MRRSALILLATMIPGIAVAKDINDMDMTCATNKYHNYVDASISWYESLVDLTIQKDQKLEGVAEWFLEGRRNHFTFNQKAFDYYVINDPSKLNFDAPVESWLSLSQEDVKALSGSTGELAESAKTVFAFRQGKAHEGNYDLRSALADLLSNPKEIEVPLQKYNAEMLSLAETACDKS</sequence>
<proteinExistence type="predicted"/>
<dbReference type="STRING" id="1121869.SAMN03084138_04105"/>
<organism evidence="2 3">
    <name type="scientific">Enterovibrio norvegicus DSM 15893</name>
    <dbReference type="NCBI Taxonomy" id="1121869"/>
    <lineage>
        <taxon>Bacteria</taxon>
        <taxon>Pseudomonadati</taxon>
        <taxon>Pseudomonadota</taxon>
        <taxon>Gammaproteobacteria</taxon>
        <taxon>Vibrionales</taxon>
        <taxon>Vibrionaceae</taxon>
        <taxon>Enterovibrio</taxon>
    </lineage>
</organism>
<reference evidence="2 3" key="1">
    <citation type="submission" date="2016-10" db="EMBL/GenBank/DDBJ databases">
        <authorList>
            <person name="de Groot N.N."/>
        </authorList>
    </citation>
    <scope>NUCLEOTIDE SEQUENCE [LARGE SCALE GENOMIC DNA]</scope>
    <source>
        <strain evidence="2 3">DSM 15893</strain>
    </source>
</reference>
<evidence type="ECO:0000256" key="1">
    <source>
        <dbReference type="SAM" id="SignalP"/>
    </source>
</evidence>
<evidence type="ECO:0000313" key="2">
    <source>
        <dbReference type="EMBL" id="SFQ12256.1"/>
    </source>
</evidence>
<dbReference type="AlphaFoldDB" id="A0A1I5VZ30"/>
<dbReference type="RefSeq" id="WP_017013751.1">
    <property type="nucleotide sequence ID" value="NZ_FOWR01000042.1"/>
</dbReference>
<gene>
    <name evidence="2" type="ORF">SAMN03084138_04105</name>
</gene>
<keyword evidence="1" id="KW-0732">Signal</keyword>
<protein>
    <submittedName>
        <fullName evidence="2">Uncharacterized protein</fullName>
    </submittedName>
</protein>
<dbReference type="EMBL" id="FOWR01000042">
    <property type="protein sequence ID" value="SFQ12256.1"/>
    <property type="molecule type" value="Genomic_DNA"/>
</dbReference>
<dbReference type="GeneID" id="35873389"/>
<feature type="signal peptide" evidence="1">
    <location>
        <begin position="1"/>
        <end position="19"/>
    </location>
</feature>
<dbReference type="Proteomes" id="UP000182692">
    <property type="component" value="Unassembled WGS sequence"/>
</dbReference>